<evidence type="ECO:0000256" key="6">
    <source>
        <dbReference type="ARBA" id="ARBA00023033"/>
    </source>
</evidence>
<feature type="binding site" evidence="12">
    <location>
        <position position="456"/>
    </location>
    <ligand>
        <name>Zn(2+)</name>
        <dbReference type="ChEBI" id="CHEBI:29105"/>
        <note>catalytic</note>
    </ligand>
</feature>
<dbReference type="GO" id="GO:0006518">
    <property type="term" value="P:peptide metabolic process"/>
    <property type="evidence" value="ECO:0007669"/>
    <property type="project" value="InterPro"/>
</dbReference>
<evidence type="ECO:0000256" key="5">
    <source>
        <dbReference type="ARBA" id="ARBA00023008"/>
    </source>
</evidence>
<feature type="repeat" description="NHL" evidence="15">
    <location>
        <begin position="451"/>
        <end position="483"/>
    </location>
</feature>
<keyword evidence="5 12" id="KW-0186">Copper</keyword>
<keyword evidence="2" id="KW-0732">Signal</keyword>
<reference evidence="18" key="2">
    <citation type="submission" date="2025-09" db="UniProtKB">
        <authorList>
            <consortium name="Ensembl"/>
        </authorList>
    </citation>
    <scope>IDENTIFICATION</scope>
</reference>
<keyword evidence="3" id="KW-0677">Repeat</keyword>
<evidence type="ECO:0000256" key="16">
    <source>
        <dbReference type="SAM" id="MobiDB-lite"/>
    </source>
</evidence>
<dbReference type="Gene3D" id="2.60.120.230">
    <property type="match status" value="1"/>
</dbReference>
<dbReference type="GeneTree" id="ENSGT00940000156369"/>
<sequence length="643" mass="71449">MDTAHHMLLYGCRTPVSTTNYCVKGTCEDEASIMYAWARNAPPTRLPPGTQSLSFFFPLISLSPFHLSLSPPNHSLSSSGLFICVFLIPSTVTNADVACTYNSYPIYPFAFRTHTHKLGQVVSGYRIRDGKWTLIGRQTPQLPQAFYPATKGINVKYGDTLAARCVFTGEGRTTKTYIGGTSDDEMCNFYMMYYMESRHAAPFQECMEDGSKELFQNIPPEANVPITVPPEMMMRLNCASSLKEHQDDMALLQPKREEEEVLDQEYHLEEVTDWPESPLQLGQVSGLALDSDDNLVIFHRGDHQWGVNSFDNSGKYQQQSLGPIQQSTILVVDPVKGSVLKASGRNMFYLPHGITTDKDNNYWVTDVALHQVFKLSSDGRDKPLVVLGEAFEPGSDKEHFCKPTDVAVDPVTRNVYVSDGYCNARILKFSPEGKYLSHWGAGSSDRRRRVQFRIPHSLVFLPDRRELCVADRENGRIQCFVAESGEFVKEIKKQEFGGEVFAISYAPVHGGLIYAVNGESAYGRSAPLKGFVINYSTKEILDDFSPENAQFGMPHDIVVTKDGRVFVGDAATDSVLKFSSDSKAAGGLNLGNFFATHKGYTRQGFDRLSTEGSDQEKDDDNDTDSENEEYSAPPPPVGPSSSS</sequence>
<evidence type="ECO:0000256" key="8">
    <source>
        <dbReference type="ARBA" id="ARBA00023180"/>
    </source>
</evidence>
<feature type="repeat" description="NHL" evidence="15">
    <location>
        <begin position="538"/>
        <end position="581"/>
    </location>
</feature>
<evidence type="ECO:0000256" key="3">
    <source>
        <dbReference type="ARBA" id="ARBA00022737"/>
    </source>
</evidence>
<dbReference type="GO" id="GO:0016829">
    <property type="term" value="F:lyase activity"/>
    <property type="evidence" value="ECO:0007669"/>
    <property type="project" value="UniProtKB-KW"/>
</dbReference>
<dbReference type="GO" id="GO:0005576">
    <property type="term" value="C:extracellular region"/>
    <property type="evidence" value="ECO:0007669"/>
    <property type="project" value="TreeGrafter"/>
</dbReference>
<evidence type="ECO:0000256" key="13">
    <source>
        <dbReference type="PIRSR" id="PIRSR600720-3"/>
    </source>
</evidence>
<keyword evidence="12" id="KW-0862">Zinc</keyword>
<evidence type="ECO:0000259" key="17">
    <source>
        <dbReference type="Pfam" id="PF03712"/>
    </source>
</evidence>
<feature type="compositionally biased region" description="Acidic residues" evidence="16">
    <location>
        <begin position="616"/>
        <end position="629"/>
    </location>
</feature>
<dbReference type="SUPFAM" id="SSF49742">
    <property type="entry name" value="PHM/PNGase F"/>
    <property type="match status" value="2"/>
</dbReference>
<keyword evidence="1 12" id="KW-0479">Metal-binding</keyword>
<evidence type="ECO:0000256" key="9">
    <source>
        <dbReference type="ARBA" id="ARBA00023239"/>
    </source>
</evidence>
<feature type="binding site" evidence="12">
    <location>
        <position position="186"/>
    </location>
    <ligand>
        <name>Cu(2+)</name>
        <dbReference type="ChEBI" id="CHEBI:29036"/>
        <label>1</label>
        <note>catalytic</note>
    </ligand>
</feature>
<dbReference type="InterPro" id="IPR014784">
    <property type="entry name" value="Cu2_ascorb_mOase-like_C"/>
</dbReference>
<proteinExistence type="predicted"/>
<feature type="binding site" evidence="11">
    <location>
        <position position="421"/>
    </location>
    <ligand>
        <name>a protein</name>
        <dbReference type="ChEBI" id="CHEBI:16541"/>
    </ligand>
    <ligandPart>
        <name>C-terminal Xaa-(2S)-2-hydroxyglycine residue</name>
        <dbReference type="ChEBI" id="CHEBI:142768"/>
    </ligandPart>
</feature>
<feature type="disulfide bond" evidence="13">
    <location>
        <begin position="401"/>
        <end position="422"/>
    </location>
</feature>
<evidence type="ECO:0000256" key="15">
    <source>
        <dbReference type="PROSITE-ProRule" id="PRU00504"/>
    </source>
</evidence>
<keyword evidence="4" id="KW-0560">Oxidoreductase</keyword>
<organism evidence="18 19">
    <name type="scientific">Oncorhynchus tshawytscha</name>
    <name type="common">Chinook salmon</name>
    <name type="synonym">Salmo tshawytscha</name>
    <dbReference type="NCBI Taxonomy" id="74940"/>
    <lineage>
        <taxon>Eukaryota</taxon>
        <taxon>Metazoa</taxon>
        <taxon>Chordata</taxon>
        <taxon>Craniata</taxon>
        <taxon>Vertebrata</taxon>
        <taxon>Euteleostomi</taxon>
        <taxon>Actinopterygii</taxon>
        <taxon>Neopterygii</taxon>
        <taxon>Teleostei</taxon>
        <taxon>Protacanthopterygii</taxon>
        <taxon>Salmoniformes</taxon>
        <taxon>Salmonidae</taxon>
        <taxon>Salmoninae</taxon>
        <taxon>Oncorhynchus</taxon>
    </lineage>
</organism>
<dbReference type="Ensembl" id="ENSOTST00005101142.2">
    <property type="protein sequence ID" value="ENSOTSP00005093268.1"/>
    <property type="gene ID" value="ENSOTSG00005043537.2"/>
</dbReference>
<reference evidence="18" key="1">
    <citation type="submission" date="2025-08" db="UniProtKB">
        <authorList>
            <consortium name="Ensembl"/>
        </authorList>
    </citation>
    <scope>IDENTIFICATION</scope>
</reference>
<accession>A0A8C8JK20</accession>
<keyword evidence="9" id="KW-0456">Lyase</keyword>
<comment type="cofactor">
    <cofactor evidence="12">
        <name>Zn(2+)</name>
        <dbReference type="ChEBI" id="CHEBI:29105"/>
    </cofactor>
    <text evidence="12">Binds one Zn(2+) ion per subunit.</text>
</comment>
<dbReference type="Proteomes" id="UP000694402">
    <property type="component" value="Unassembled WGS sequence"/>
</dbReference>
<evidence type="ECO:0000256" key="14">
    <source>
        <dbReference type="PIRSR" id="PIRSR600720-4"/>
    </source>
</evidence>
<feature type="domain" description="Copper type II ascorbate-dependent monooxygenase C-terminal" evidence="17">
    <location>
        <begin position="89"/>
        <end position="218"/>
    </location>
</feature>
<feature type="disulfide bond" evidence="13">
    <location>
        <begin position="165"/>
        <end position="187"/>
    </location>
</feature>
<feature type="binding site" evidence="12">
    <location>
        <position position="556"/>
    </location>
    <ligand>
        <name>Ca(2+)</name>
        <dbReference type="ChEBI" id="CHEBI:29108"/>
        <note>structural</note>
    </ligand>
</feature>
<evidence type="ECO:0000256" key="2">
    <source>
        <dbReference type="ARBA" id="ARBA00022729"/>
    </source>
</evidence>
<keyword evidence="19" id="KW-1185">Reference proteome</keyword>
<dbReference type="InterPro" id="IPR011042">
    <property type="entry name" value="6-blade_b-propeller_TolB-like"/>
</dbReference>
<dbReference type="InterPro" id="IPR024548">
    <property type="entry name" value="Cu2_monoox_C"/>
</dbReference>
<dbReference type="GO" id="GO:0004504">
    <property type="term" value="F:peptidylglycine monooxygenase activity"/>
    <property type="evidence" value="ECO:0007669"/>
    <property type="project" value="UniProtKB-EC"/>
</dbReference>
<evidence type="ECO:0000256" key="10">
    <source>
        <dbReference type="ARBA" id="ARBA00048431"/>
    </source>
</evidence>
<dbReference type="GO" id="GO:0005507">
    <property type="term" value="F:copper ion binding"/>
    <property type="evidence" value="ECO:0007669"/>
    <property type="project" value="InterPro"/>
</dbReference>
<dbReference type="AlphaFoldDB" id="A0A8C8JK20"/>
<evidence type="ECO:0000256" key="1">
    <source>
        <dbReference type="ARBA" id="ARBA00022723"/>
    </source>
</evidence>
<feature type="repeat" description="NHL" evidence="15">
    <location>
        <begin position="337"/>
        <end position="378"/>
    </location>
</feature>
<keyword evidence="7 13" id="KW-1015">Disulfide bond</keyword>
<feature type="region of interest" description="Disordered" evidence="16">
    <location>
        <begin position="605"/>
        <end position="643"/>
    </location>
</feature>
<keyword evidence="12" id="KW-0106">Calcium</keyword>
<dbReference type="PRINTS" id="PR00790">
    <property type="entry name" value="PAMONOXGNASE"/>
</dbReference>
<dbReference type="GO" id="GO:0016020">
    <property type="term" value="C:membrane"/>
    <property type="evidence" value="ECO:0007669"/>
    <property type="project" value="InterPro"/>
</dbReference>
<evidence type="ECO:0000256" key="11">
    <source>
        <dbReference type="PIRSR" id="PIRSR600720-1"/>
    </source>
</evidence>
<dbReference type="PROSITE" id="PS51125">
    <property type="entry name" value="NHL"/>
    <property type="match status" value="4"/>
</dbReference>
<dbReference type="Gene3D" id="2.120.10.30">
    <property type="entry name" value="TolB, C-terminal domain"/>
    <property type="match status" value="1"/>
</dbReference>
<feature type="disulfide bond" evidence="13">
    <location>
        <begin position="99"/>
        <end position="206"/>
    </location>
</feature>
<comment type="cofactor">
    <cofactor evidence="12">
        <name>Cu(2+)</name>
        <dbReference type="ChEBI" id="CHEBI:29036"/>
    </cofactor>
    <text evidence="12">Binds 2 Cu(2+) ions per subunit.</text>
</comment>
<evidence type="ECO:0000313" key="19">
    <source>
        <dbReference type="Proteomes" id="UP000694402"/>
    </source>
</evidence>
<feature type="binding site" evidence="12">
    <location>
        <position position="5"/>
    </location>
    <ligand>
        <name>Cu(2+)</name>
        <dbReference type="ChEBI" id="CHEBI:29036"/>
        <label>1</label>
        <note>catalytic</note>
    </ligand>
</feature>
<evidence type="ECO:0000256" key="4">
    <source>
        <dbReference type="ARBA" id="ARBA00023002"/>
    </source>
</evidence>
<evidence type="ECO:0000313" key="18">
    <source>
        <dbReference type="Ensembl" id="ENSOTSP00005093268.1"/>
    </source>
</evidence>
<feature type="repeat" description="NHL" evidence="15">
    <location>
        <begin position="392"/>
        <end position="432"/>
    </location>
</feature>
<dbReference type="InterPro" id="IPR008977">
    <property type="entry name" value="PHM/PNGase_F_dom_sf"/>
</dbReference>
<dbReference type="FunFam" id="2.120.10.30:FF:000016">
    <property type="entry name" value="peptidyl-glycine alpha-amidating monooxygenase isoform X1"/>
    <property type="match status" value="1"/>
</dbReference>
<name>A0A8C8JK20_ONCTS</name>
<keyword evidence="6" id="KW-0503">Monooxygenase</keyword>
<dbReference type="Gene3D" id="2.60.120.310">
    <property type="entry name" value="Copper type II, ascorbate-dependent monooxygenase, N-terminal domain"/>
    <property type="match status" value="1"/>
</dbReference>
<dbReference type="FunFam" id="2.60.120.230:FF:000002">
    <property type="entry name" value="Peptidyl-glycine alpha-amidating monooxygenase B"/>
    <property type="match status" value="1"/>
</dbReference>
<evidence type="ECO:0000256" key="7">
    <source>
        <dbReference type="ARBA" id="ARBA00023157"/>
    </source>
</evidence>
<feature type="binding site" evidence="12">
    <location>
        <position position="114"/>
    </location>
    <ligand>
        <name>Cu(2+)</name>
        <dbReference type="ChEBI" id="CHEBI:29036"/>
        <label>1</label>
        <note>catalytic</note>
    </ligand>
</feature>
<feature type="glycosylation site" description="N-linked (GlcNAc...) asparagine" evidence="14">
    <location>
        <position position="534"/>
    </location>
</feature>
<feature type="binding site" evidence="12">
    <location>
        <position position="287"/>
    </location>
    <ligand>
        <name>Ca(2+)</name>
        <dbReference type="ChEBI" id="CHEBI:29108"/>
        <note>structural</note>
    </ligand>
</feature>
<dbReference type="CDD" id="cd14958">
    <property type="entry name" value="NHL_PAL_like"/>
    <property type="match status" value="1"/>
</dbReference>
<evidence type="ECO:0000256" key="12">
    <source>
        <dbReference type="PIRSR" id="PIRSR600720-2"/>
    </source>
</evidence>
<feature type="binding site" evidence="11">
    <location>
        <position position="472"/>
    </location>
    <ligand>
        <name>a protein</name>
        <dbReference type="ChEBI" id="CHEBI:16541"/>
    </ligand>
    <ligandPart>
        <name>C-terminal Xaa-(2S)-2-hydroxyglycine residue</name>
        <dbReference type="ChEBI" id="CHEBI:142768"/>
    </ligandPart>
</feature>
<comment type="catalytic activity">
    <reaction evidence="10">
        <text>a [peptide]-C-terminal glycine + 2 L-ascorbate + O2 = a [peptide]-C-terminal (2S)-2-hydroxyglycine + 2 monodehydro-L-ascorbate radical + H2O</text>
        <dbReference type="Rhea" id="RHEA:21452"/>
        <dbReference type="Rhea" id="RHEA-COMP:13486"/>
        <dbReference type="Rhea" id="RHEA-COMP:15321"/>
        <dbReference type="ChEBI" id="CHEBI:15377"/>
        <dbReference type="ChEBI" id="CHEBI:15379"/>
        <dbReference type="ChEBI" id="CHEBI:38290"/>
        <dbReference type="ChEBI" id="CHEBI:59513"/>
        <dbReference type="ChEBI" id="CHEBI:137000"/>
        <dbReference type="ChEBI" id="CHEBI:142768"/>
        <dbReference type="EC" id="1.14.17.3"/>
    </reaction>
</comment>
<dbReference type="Pfam" id="PF03712">
    <property type="entry name" value="Cu2_monoox_C"/>
    <property type="match status" value="1"/>
</dbReference>
<gene>
    <name evidence="18" type="primary">PAM</name>
</gene>
<feature type="binding site" evidence="12">
    <location>
        <position position="116"/>
    </location>
    <ligand>
        <name>Cu(2+)</name>
        <dbReference type="ChEBI" id="CHEBI:29036"/>
        <label>1</label>
        <note>catalytic</note>
    </ligand>
</feature>
<dbReference type="Pfam" id="PF01436">
    <property type="entry name" value="NHL"/>
    <property type="match status" value="2"/>
</dbReference>
<dbReference type="SUPFAM" id="SSF101898">
    <property type="entry name" value="NHL repeat"/>
    <property type="match status" value="1"/>
</dbReference>
<protein>
    <recommendedName>
        <fullName evidence="17">Copper type II ascorbate-dependent monooxygenase C-terminal domain-containing protein</fullName>
    </recommendedName>
</protein>
<dbReference type="PANTHER" id="PTHR10680">
    <property type="entry name" value="PEPTIDYL-GLYCINE ALPHA-AMIDATING MONOOXYGENASE"/>
    <property type="match status" value="1"/>
</dbReference>
<keyword evidence="8 14" id="KW-0325">Glycoprotein</keyword>
<feature type="disulfide bond" evidence="13">
    <location>
        <begin position="12"/>
        <end position="27"/>
    </location>
</feature>
<feature type="disulfide bond" evidence="13">
    <location>
        <begin position="468"/>
        <end position="479"/>
    </location>
</feature>
<dbReference type="InterPro" id="IPR001258">
    <property type="entry name" value="NHL_repeat"/>
</dbReference>
<feature type="binding site" evidence="11">
    <location>
        <position position="300"/>
    </location>
    <ligand>
        <name>a protein</name>
        <dbReference type="ChEBI" id="CHEBI:16541"/>
    </ligand>
    <ligandPart>
        <name>C-terminal Xaa-(2S)-2-hydroxyglycine residue</name>
        <dbReference type="ChEBI" id="CHEBI:142768"/>
    </ligandPart>
</feature>
<feature type="binding site" evidence="12">
    <location>
        <position position="555"/>
    </location>
    <ligand>
        <name>Zn(2+)</name>
        <dbReference type="ChEBI" id="CHEBI:29105"/>
        <note>catalytic</note>
    </ligand>
</feature>
<dbReference type="PANTHER" id="PTHR10680:SF14">
    <property type="entry name" value="PEPTIDYL-GLYCINE ALPHA-AMIDATING MONOOXYGENASE"/>
    <property type="match status" value="1"/>
</dbReference>
<feature type="binding site" evidence="12">
    <location>
        <position position="352"/>
    </location>
    <ligand>
        <name>Zn(2+)</name>
        <dbReference type="ChEBI" id="CHEBI:29105"/>
        <note>catalytic</note>
    </ligand>
</feature>
<feature type="compositionally biased region" description="Pro residues" evidence="16">
    <location>
        <begin position="632"/>
        <end position="643"/>
    </location>
</feature>
<dbReference type="InterPro" id="IPR036939">
    <property type="entry name" value="Cu2_ascorb_mOase_N_sf"/>
</dbReference>
<dbReference type="InterPro" id="IPR000720">
    <property type="entry name" value="PHM/PAL"/>
</dbReference>
<feature type="binding site" evidence="12">
    <location>
        <position position="6"/>
    </location>
    <ligand>
        <name>Cu(2+)</name>
        <dbReference type="ChEBI" id="CHEBI:29036"/>
        <label>1</label>
        <note>catalytic</note>
    </ligand>
</feature>